<dbReference type="Proteomes" id="UP000011508">
    <property type="component" value="Unassembled WGS sequence"/>
</dbReference>
<name>M0IKS4_9EURY</name>
<organism evidence="1 2">
    <name type="scientific">Haloferax sulfurifontis ATCC BAA-897</name>
    <dbReference type="NCBI Taxonomy" id="662480"/>
    <lineage>
        <taxon>Archaea</taxon>
        <taxon>Methanobacteriati</taxon>
        <taxon>Methanobacteriota</taxon>
        <taxon>Stenosarchaea group</taxon>
        <taxon>Halobacteria</taxon>
        <taxon>Halobacteriales</taxon>
        <taxon>Haloferacaceae</taxon>
        <taxon>Haloferax</taxon>
    </lineage>
</organism>
<sequence length="63" mass="6562">MLRQLRDIAPGGLAGVPEGFDETITGERFSLLGIDVLVVRHQAATSRAMFSTSAANGPSSSAM</sequence>
<reference evidence="1 2" key="1">
    <citation type="journal article" date="2014" name="PLoS Genet.">
        <title>Phylogenetically driven sequencing of extremely halophilic archaea reveals strategies for static and dynamic osmo-response.</title>
        <authorList>
            <person name="Becker E.A."/>
            <person name="Seitzer P.M."/>
            <person name="Tritt A."/>
            <person name="Larsen D."/>
            <person name="Krusor M."/>
            <person name="Yao A.I."/>
            <person name="Wu D."/>
            <person name="Madern D."/>
            <person name="Eisen J.A."/>
            <person name="Darling A.E."/>
            <person name="Facciotti M.T."/>
        </authorList>
    </citation>
    <scope>NUCLEOTIDE SEQUENCE [LARGE SCALE GENOMIC DNA]</scope>
    <source>
        <strain evidence="1 2">ATCC BAA-897</strain>
    </source>
</reference>
<proteinExistence type="predicted"/>
<gene>
    <name evidence="1" type="ORF">C441_04694</name>
</gene>
<dbReference type="AlphaFoldDB" id="M0IKS4"/>
<keyword evidence="2" id="KW-1185">Reference proteome</keyword>
<evidence type="ECO:0000313" key="2">
    <source>
        <dbReference type="Proteomes" id="UP000011508"/>
    </source>
</evidence>
<comment type="caution">
    <text evidence="1">The sequence shown here is derived from an EMBL/GenBank/DDBJ whole genome shotgun (WGS) entry which is preliminary data.</text>
</comment>
<dbReference type="EMBL" id="AOLM01000007">
    <property type="protein sequence ID" value="ELZ96637.1"/>
    <property type="molecule type" value="Genomic_DNA"/>
</dbReference>
<evidence type="ECO:0000313" key="1">
    <source>
        <dbReference type="EMBL" id="ELZ96637.1"/>
    </source>
</evidence>
<accession>M0IKS4</accession>
<protein>
    <submittedName>
        <fullName evidence="1">Uncharacterized protein</fullName>
    </submittedName>
</protein>